<feature type="domain" description="C2" evidence="3">
    <location>
        <begin position="130"/>
        <end position="256"/>
    </location>
</feature>
<evidence type="ECO:0000256" key="2">
    <source>
        <dbReference type="SAM" id="Coils"/>
    </source>
</evidence>
<dbReference type="PANTHER" id="PTHR10857">
    <property type="entry name" value="COPINE"/>
    <property type="match status" value="1"/>
</dbReference>
<dbReference type="KEGG" id="dfa:DFA_03255"/>
<organism evidence="4 5">
    <name type="scientific">Cavenderia fasciculata</name>
    <name type="common">Slime mold</name>
    <name type="synonym">Dictyostelium fasciculatum</name>
    <dbReference type="NCBI Taxonomy" id="261658"/>
    <lineage>
        <taxon>Eukaryota</taxon>
        <taxon>Amoebozoa</taxon>
        <taxon>Evosea</taxon>
        <taxon>Eumycetozoa</taxon>
        <taxon>Dictyostelia</taxon>
        <taxon>Acytosteliales</taxon>
        <taxon>Cavenderiaceae</taxon>
        <taxon>Cavenderia</taxon>
    </lineage>
</organism>
<dbReference type="GeneID" id="14877538"/>
<evidence type="ECO:0000313" key="5">
    <source>
        <dbReference type="Proteomes" id="UP000007797"/>
    </source>
</evidence>
<keyword evidence="5" id="KW-1185">Reference proteome</keyword>
<sequence>MIKPLFKTINIELSFSCVYHKILDTSSSSKFDPRVLVYEPERERPDAYVLIGATEKVHNVLNPIFTVTLNINYKFEAIQPLRIVVCNGEATTNYSELSKLHVYGIFDLTLADVIYHPSRRIQSELLSVDQVYRGTIDIKAEFSPRSHQKLHFEIACKNLEKKDFFGKSDPFFKIYKHDHGLVWNQAYISDIKKKTLDPHYEKVKLSADDLCDGRLDNPIKFEFMDWNKAPTPSELIGNFETTFNTLAHVKELPSFSIVNQKKKESKKGYVNSGVCHFKSIVHKSCYPYNILDFIVGGCQIGMMVAVDCTTSTGPLHALQYGTLNQFEHAIMSIGRVLTPYDTIRQVPFYGFGGQVDGASPPSHCFPMNIGGPDQLPGGIDQVHKIYKENIAKVMPAPSTNLVHVLEKAIGQVQNGLAGPLKYTILLIVTTAVSITDIDKTKQLIAHASHLPLSIIIMGVGNGPFGAVQEEFSGKPIPGAARNVVQFIPYATTAPYVDIAQASLQEIPKQFISYFKRHLIVPSPPTGGYLSQIQEQQYLHYQQYLIYQQQYQQHLHQQYLQYQQQFPQQYQQQLQQQQAQQKQYQQYQHQLQKLNNK</sequence>
<protein>
    <recommendedName>
        <fullName evidence="3">C2 domain-containing protein</fullName>
    </recommendedName>
</protein>
<reference evidence="5" key="1">
    <citation type="journal article" date="2011" name="Genome Res.">
        <title>Phylogeny-wide analysis of social amoeba genomes highlights ancient origins for complex intercellular communication.</title>
        <authorList>
            <person name="Heidel A.J."/>
            <person name="Lawal H.M."/>
            <person name="Felder M."/>
            <person name="Schilde C."/>
            <person name="Helps N.R."/>
            <person name="Tunggal B."/>
            <person name="Rivero F."/>
            <person name="John U."/>
            <person name="Schleicher M."/>
            <person name="Eichinger L."/>
            <person name="Platzer M."/>
            <person name="Noegel A.A."/>
            <person name="Schaap P."/>
            <person name="Gloeckner G."/>
        </authorList>
    </citation>
    <scope>NUCLEOTIDE SEQUENCE [LARGE SCALE GENOMIC DNA]</scope>
    <source>
        <strain evidence="5">SH3</strain>
    </source>
</reference>
<dbReference type="SUPFAM" id="SSF49562">
    <property type="entry name" value="C2 domain (Calcium/lipid-binding domain, CaLB)"/>
    <property type="match status" value="1"/>
</dbReference>
<dbReference type="InterPro" id="IPR036465">
    <property type="entry name" value="vWFA_dom_sf"/>
</dbReference>
<dbReference type="GO" id="GO:0005886">
    <property type="term" value="C:plasma membrane"/>
    <property type="evidence" value="ECO:0007669"/>
    <property type="project" value="TreeGrafter"/>
</dbReference>
<dbReference type="InterPro" id="IPR045052">
    <property type="entry name" value="Copine"/>
</dbReference>
<evidence type="ECO:0000259" key="3">
    <source>
        <dbReference type="PROSITE" id="PS50004"/>
    </source>
</evidence>
<evidence type="ECO:0000256" key="1">
    <source>
        <dbReference type="ARBA" id="ARBA00009048"/>
    </source>
</evidence>
<gene>
    <name evidence="4" type="ORF">DFA_03255</name>
</gene>
<feature type="coiled-coil region" evidence="2">
    <location>
        <begin position="569"/>
        <end position="596"/>
    </location>
</feature>
<name>F4PH25_CACFS</name>
<dbReference type="InterPro" id="IPR010734">
    <property type="entry name" value="Copine_C"/>
</dbReference>
<proteinExistence type="inferred from homology"/>
<dbReference type="OrthoDB" id="5855668at2759"/>
<dbReference type="PROSITE" id="PS50004">
    <property type="entry name" value="C2"/>
    <property type="match status" value="1"/>
</dbReference>
<keyword evidence="2" id="KW-0175">Coiled coil</keyword>
<dbReference type="GO" id="GO:0071277">
    <property type="term" value="P:cellular response to calcium ion"/>
    <property type="evidence" value="ECO:0007669"/>
    <property type="project" value="TreeGrafter"/>
</dbReference>
<dbReference type="Proteomes" id="UP000007797">
    <property type="component" value="Unassembled WGS sequence"/>
</dbReference>
<dbReference type="SUPFAM" id="SSF53300">
    <property type="entry name" value="vWA-like"/>
    <property type="match status" value="1"/>
</dbReference>
<accession>F4PH25</accession>
<dbReference type="RefSeq" id="XP_004362860.1">
    <property type="nucleotide sequence ID" value="XM_004362803.1"/>
</dbReference>
<dbReference type="InterPro" id="IPR037768">
    <property type="entry name" value="C2B_Copine"/>
</dbReference>
<dbReference type="Pfam" id="PF00168">
    <property type="entry name" value="C2"/>
    <property type="match status" value="1"/>
</dbReference>
<dbReference type="CDD" id="cd04047">
    <property type="entry name" value="C2B_Copine"/>
    <property type="match status" value="1"/>
</dbReference>
<dbReference type="InterPro" id="IPR035892">
    <property type="entry name" value="C2_domain_sf"/>
</dbReference>
<dbReference type="PANTHER" id="PTHR10857:SF106">
    <property type="entry name" value="C2 DOMAIN-CONTAINING PROTEIN"/>
    <property type="match status" value="1"/>
</dbReference>
<dbReference type="EMBL" id="GL883006">
    <property type="protein sequence ID" value="EGG25009.1"/>
    <property type="molecule type" value="Genomic_DNA"/>
</dbReference>
<comment type="similarity">
    <text evidence="1">Belongs to the copine family.</text>
</comment>
<dbReference type="AlphaFoldDB" id="F4PH25"/>
<dbReference type="Pfam" id="PF07002">
    <property type="entry name" value="Copine"/>
    <property type="match status" value="1"/>
</dbReference>
<evidence type="ECO:0000313" key="4">
    <source>
        <dbReference type="EMBL" id="EGG25009.1"/>
    </source>
</evidence>
<dbReference type="Gene3D" id="2.60.40.150">
    <property type="entry name" value="C2 domain"/>
    <property type="match status" value="1"/>
</dbReference>
<dbReference type="GO" id="GO:0005544">
    <property type="term" value="F:calcium-dependent phospholipid binding"/>
    <property type="evidence" value="ECO:0007669"/>
    <property type="project" value="InterPro"/>
</dbReference>
<dbReference type="InterPro" id="IPR000008">
    <property type="entry name" value="C2_dom"/>
</dbReference>